<organism evidence="2 5">
    <name type="scientific">Hydrogenophaga crassostreae</name>
    <dbReference type="NCBI Taxonomy" id="1763535"/>
    <lineage>
        <taxon>Bacteria</taxon>
        <taxon>Pseudomonadati</taxon>
        <taxon>Pseudomonadota</taxon>
        <taxon>Betaproteobacteria</taxon>
        <taxon>Burkholderiales</taxon>
        <taxon>Comamonadaceae</taxon>
        <taxon>Hydrogenophaga</taxon>
    </lineage>
</organism>
<name>A0A162W2C9_9BURK</name>
<dbReference type="Proteomes" id="UP000185657">
    <property type="component" value="Unassembled WGS sequence"/>
</dbReference>
<dbReference type="AlphaFoldDB" id="A0A162W2C9"/>
<feature type="transmembrane region" description="Helical" evidence="1">
    <location>
        <begin position="26"/>
        <end position="51"/>
    </location>
</feature>
<dbReference type="InterPro" id="IPR005625">
    <property type="entry name" value="PepSY-ass_TM"/>
</dbReference>
<evidence type="ECO:0000313" key="3">
    <source>
        <dbReference type="EMBL" id="OAD43254.1"/>
    </source>
</evidence>
<dbReference type="Pfam" id="PF03929">
    <property type="entry name" value="PepSY_TM"/>
    <property type="match status" value="1"/>
</dbReference>
<dbReference type="EMBL" id="LVWD01000004">
    <property type="protein sequence ID" value="OAD43254.1"/>
    <property type="molecule type" value="Genomic_DNA"/>
</dbReference>
<dbReference type="PANTHER" id="PTHR34219:SF1">
    <property type="entry name" value="PEPSY DOMAIN-CONTAINING PROTEIN"/>
    <property type="match status" value="1"/>
</dbReference>
<keyword evidence="4" id="KW-1185">Reference proteome</keyword>
<keyword evidence="1" id="KW-1133">Transmembrane helix</keyword>
<evidence type="ECO:0008006" key="6">
    <source>
        <dbReference type="Google" id="ProtNLM"/>
    </source>
</evidence>
<keyword evidence="1" id="KW-0812">Transmembrane</keyword>
<reference evidence="3 4" key="1">
    <citation type="submission" date="2016-02" db="EMBL/GenBank/DDBJ databases">
        <title>Draft genome sequence of Hydrogenophaga sp. LPB0072.</title>
        <authorList>
            <person name="Shin S.-K."/>
            <person name="Yi H."/>
        </authorList>
    </citation>
    <scope>NUCLEOTIDE SEQUENCE [LARGE SCALE GENOMIC DNA]</scope>
    <source>
        <strain evidence="3 4">LPB0072</strain>
    </source>
</reference>
<dbReference type="EMBL" id="CP017476">
    <property type="protein sequence ID" value="AOW14649.1"/>
    <property type="molecule type" value="Genomic_DNA"/>
</dbReference>
<keyword evidence="1" id="KW-0472">Membrane</keyword>
<accession>A0A162W2C9</accession>
<gene>
    <name evidence="2" type="ORF">LPB072_19280</name>
    <name evidence="3" type="ORF">LPB72_05270</name>
</gene>
<feature type="transmembrane region" description="Helical" evidence="1">
    <location>
        <begin position="154"/>
        <end position="174"/>
    </location>
</feature>
<feature type="transmembrane region" description="Helical" evidence="1">
    <location>
        <begin position="204"/>
        <end position="225"/>
    </location>
</feature>
<dbReference type="STRING" id="1763535.LPB072_19280"/>
<reference evidence="2 5" key="2">
    <citation type="submission" date="2016-10" db="EMBL/GenBank/DDBJ databases">
        <title>Hydorgenophaga sp. LPB0072 isolated from gastropod.</title>
        <authorList>
            <person name="Kim E."/>
            <person name="Yi H."/>
        </authorList>
    </citation>
    <scope>NUCLEOTIDE SEQUENCE [LARGE SCALE GENOMIC DNA]</scope>
    <source>
        <strain evidence="2 5">LPB0072</strain>
    </source>
</reference>
<evidence type="ECO:0000256" key="1">
    <source>
        <dbReference type="SAM" id="Phobius"/>
    </source>
</evidence>
<dbReference type="OrthoDB" id="9791166at2"/>
<evidence type="ECO:0000313" key="5">
    <source>
        <dbReference type="Proteomes" id="UP000185680"/>
    </source>
</evidence>
<protein>
    <recommendedName>
        <fullName evidence="6">PepSY domain-containing protein</fullName>
    </recommendedName>
</protein>
<feature type="transmembrane region" description="Helical" evidence="1">
    <location>
        <begin position="383"/>
        <end position="403"/>
    </location>
</feature>
<dbReference type="RefSeq" id="WP_066086816.1">
    <property type="nucleotide sequence ID" value="NZ_CP017476.1"/>
</dbReference>
<dbReference type="PANTHER" id="PTHR34219">
    <property type="entry name" value="IRON-REGULATED INNER MEMBRANE PROTEIN-RELATED"/>
    <property type="match status" value="1"/>
</dbReference>
<proteinExistence type="predicted"/>
<feature type="transmembrane region" description="Helical" evidence="1">
    <location>
        <begin position="429"/>
        <end position="457"/>
    </location>
</feature>
<sequence length="468" mass="50047">MTNSSLASVDRTTPGVSRFYATAWRWHFYAGLYVVPFLFMLAITGLVMVFFTGFQTRLGFVVKVTPQAQSASVVQQADAALVHLPGATLKEYIAPKEADTASWFLVSHGGATEAVAVNPYTAEVLKVVDKDNTVFAWAERIHGSLLLGDVGDRLIEIAAGLAVVMVVTGLYLFWPRNGGRWSEVLVPNLRAHGRAWWRSLHASIGFWLSGILMVFLLTGMAWTGVWGGKLVQAWSTFPATKWDAVPKSDATHASLNQAGQHEVPWGLEQTAMPASGSSAGLPGVPAGSAVDLANVTALAGQLGFKGQFHVQVPRSDDGVFTVSADSMSGDTTDPTADRTVHIDRYTGKVLAEAAFTDYSVAAQAMAVGTALHQGDLGWWNAGLNMLFCAAIAFLCVSGVVVWWKRRPAGSGRLVAPGMPQDIKRWKTGALVMLGVALAFPLAGAFLVGLLLLDALLLSRVPAIRRVLS</sequence>
<evidence type="ECO:0000313" key="2">
    <source>
        <dbReference type="EMBL" id="AOW14649.1"/>
    </source>
</evidence>
<dbReference type="KEGG" id="hyl:LPB072_19280"/>
<dbReference type="Proteomes" id="UP000185680">
    <property type="component" value="Chromosome"/>
</dbReference>
<evidence type="ECO:0000313" key="4">
    <source>
        <dbReference type="Proteomes" id="UP000185657"/>
    </source>
</evidence>